<feature type="transmembrane region" description="Helical" evidence="2">
    <location>
        <begin position="211"/>
        <end position="233"/>
    </location>
</feature>
<protein>
    <submittedName>
        <fullName evidence="3">Uncharacterized protein</fullName>
    </submittedName>
</protein>
<dbReference type="VEuPathDB" id="CryptoDB:Vbra_8006"/>
<organism evidence="3 4">
    <name type="scientific">Vitrella brassicaformis (strain CCMP3155)</name>
    <dbReference type="NCBI Taxonomy" id="1169540"/>
    <lineage>
        <taxon>Eukaryota</taxon>
        <taxon>Sar</taxon>
        <taxon>Alveolata</taxon>
        <taxon>Colpodellida</taxon>
        <taxon>Vitrellaceae</taxon>
        <taxon>Vitrella</taxon>
    </lineage>
</organism>
<gene>
    <name evidence="3" type="ORF">Vbra_8006</name>
</gene>
<keyword evidence="2" id="KW-1133">Transmembrane helix</keyword>
<feature type="compositionally biased region" description="Polar residues" evidence="1">
    <location>
        <begin position="829"/>
        <end position="838"/>
    </location>
</feature>
<feature type="compositionally biased region" description="Basic and acidic residues" evidence="1">
    <location>
        <begin position="810"/>
        <end position="820"/>
    </location>
</feature>
<feature type="compositionally biased region" description="Basic and acidic residues" evidence="1">
    <location>
        <begin position="575"/>
        <end position="586"/>
    </location>
</feature>
<accession>A0A0G4EQ77</accession>
<feature type="transmembrane region" description="Helical" evidence="2">
    <location>
        <begin position="141"/>
        <end position="160"/>
    </location>
</feature>
<evidence type="ECO:0000256" key="2">
    <source>
        <dbReference type="SAM" id="Phobius"/>
    </source>
</evidence>
<feature type="transmembrane region" description="Helical" evidence="2">
    <location>
        <begin position="79"/>
        <end position="97"/>
    </location>
</feature>
<feature type="transmembrane region" description="Helical" evidence="2">
    <location>
        <begin position="172"/>
        <end position="205"/>
    </location>
</feature>
<feature type="transmembrane region" description="Helical" evidence="2">
    <location>
        <begin position="313"/>
        <end position="333"/>
    </location>
</feature>
<feature type="region of interest" description="Disordered" evidence="1">
    <location>
        <begin position="857"/>
        <end position="876"/>
    </location>
</feature>
<feature type="transmembrane region" description="Helical" evidence="2">
    <location>
        <begin position="428"/>
        <end position="447"/>
    </location>
</feature>
<name>A0A0G4EQ77_VITBC</name>
<feature type="region of interest" description="Disordered" evidence="1">
    <location>
        <begin position="804"/>
        <end position="840"/>
    </location>
</feature>
<feature type="transmembrane region" description="Helical" evidence="2">
    <location>
        <begin position="109"/>
        <end position="129"/>
    </location>
</feature>
<keyword evidence="4" id="KW-1185">Reference proteome</keyword>
<feature type="region of interest" description="Disordered" evidence="1">
    <location>
        <begin position="572"/>
        <end position="602"/>
    </location>
</feature>
<feature type="compositionally biased region" description="Polar residues" evidence="1">
    <location>
        <begin position="953"/>
        <end position="962"/>
    </location>
</feature>
<reference evidence="3 4" key="1">
    <citation type="submission" date="2014-11" db="EMBL/GenBank/DDBJ databases">
        <authorList>
            <person name="Zhu J."/>
            <person name="Qi W."/>
            <person name="Song R."/>
        </authorList>
    </citation>
    <scope>NUCLEOTIDE SEQUENCE [LARGE SCALE GENOMIC DNA]</scope>
</reference>
<feature type="transmembrane region" description="Helical" evidence="2">
    <location>
        <begin position="353"/>
        <end position="371"/>
    </location>
</feature>
<dbReference type="AlphaFoldDB" id="A0A0G4EQ77"/>
<evidence type="ECO:0000256" key="1">
    <source>
        <dbReference type="SAM" id="MobiDB-lite"/>
    </source>
</evidence>
<dbReference type="InParanoid" id="A0A0G4EQ77"/>
<feature type="region of interest" description="Disordered" evidence="1">
    <location>
        <begin position="949"/>
        <end position="969"/>
    </location>
</feature>
<proteinExistence type="predicted"/>
<evidence type="ECO:0000313" key="4">
    <source>
        <dbReference type="Proteomes" id="UP000041254"/>
    </source>
</evidence>
<dbReference type="Proteomes" id="UP000041254">
    <property type="component" value="Unassembled WGS sequence"/>
</dbReference>
<feature type="region of interest" description="Disordered" evidence="1">
    <location>
        <begin position="700"/>
        <end position="726"/>
    </location>
</feature>
<keyword evidence="2" id="KW-0812">Transmembrane</keyword>
<sequence>MSDSERSVHEPPPRMSRITSNVSFLVEQEEKSEPIDRPPLFRLPTHRFRQGSTVVSSTASTLQHASLERRFILAYLHRYWIVYILLLWLAGWVEVALQKELIQWTKYGIELLASGVLTAVLLLFLGTNVGLSHREKAGYQVGIRVLYACIIAVHLISRLARRRERAGAQHSLWIYIAIVASRLPATYGLMVGLSSVAVVSILMAFDSPPSIVQLVFTMAFQLLAVVGMGVAGARKTDKTLQELYDVFCKIRLHACDSKDNLATRIFIGEQWTPGKTFRGVIHPVYLRFKKEDAAQYYETMRMLSAMGYYKSSLRYLVASVTLWTLSQLATAWILYGEWNLAMDPLTRDSALDMIIFVLFCWVTGVLSYTFISARNIERLGLLVALQRLASSFWRTYRFASHANPSLCFEMTVLNVIGIHTLLKVRFDYVIAIDLAVLIGSNVMLWAGGSFKAVRAAVYVQCTPVRVQQAAIFHRRQLPWPHPGPHDGQDSQPRQFFSWSARHLQTTPTENWGGNEELHHPLFTMNNMPHTKQLLQDGSSRKTVALIRMATRRVASVAKSYARANSLLSFTSGLESETRSETEKDNIKTAIARDGGDASGRGKLRKLRSAPLEGVGALHQCSAGTDAAENAGVDEGAKGDERDCASDTEVVVFSRWRSRLLSLGVLPSMVEDLLSPLENVLNTYFQQYLQDSPWLPRERRRMSDTTTAFPPPSPARESSEATSCSPQWRADPVYGRAAPISPGCMSIDAMETGSILSANPRTSLESISNQTAMIRNFLSSIIGGTPSFRPARVNSLKRPSLVQTGISAQAHGREPVAKRPPESPPNNSPVSATSSQMRQTVKLRRNSSMDVRGIGGAHCNALNPMSPRSAHRHSSRRMPDRLLTLPSLKTIDESPVLFLARRAKKRERDSVCVDSIGDESTQNGERERDMVIRPPPETCVPPFFLPSACGPPQCQRQNENGNGDLQGVGEGGDDVLHEQLFCGDHMVLESFSHSGSSLTADDKKESD</sequence>
<dbReference type="EMBL" id="CDMY01000280">
    <property type="protein sequence ID" value="CEL99442.1"/>
    <property type="molecule type" value="Genomic_DNA"/>
</dbReference>
<evidence type="ECO:0000313" key="3">
    <source>
        <dbReference type="EMBL" id="CEL99442.1"/>
    </source>
</evidence>
<keyword evidence="2" id="KW-0472">Membrane</keyword>